<dbReference type="Gene3D" id="2.60.120.920">
    <property type="match status" value="1"/>
</dbReference>
<dbReference type="PROSITE" id="PS50188">
    <property type="entry name" value="B302_SPRY"/>
    <property type="match status" value="1"/>
</dbReference>
<dbReference type="InterPro" id="IPR001870">
    <property type="entry name" value="B30.2/SPRY"/>
</dbReference>
<dbReference type="InterPro" id="IPR013320">
    <property type="entry name" value="ConA-like_dom_sf"/>
</dbReference>
<dbReference type="Pfam" id="PF00271">
    <property type="entry name" value="Helicase_C"/>
    <property type="match status" value="1"/>
</dbReference>
<dbReference type="FunFam" id="2.60.120.920:FF:000076">
    <property type="entry name" value="ATP-dependent RNA helicase DDX1"/>
    <property type="match status" value="1"/>
</dbReference>
<evidence type="ECO:0000259" key="13">
    <source>
        <dbReference type="PROSITE" id="PS50188"/>
    </source>
</evidence>
<dbReference type="RefSeq" id="XP_066913619.1">
    <property type="nucleotide sequence ID" value="XM_067057518.1"/>
</dbReference>
<dbReference type="InterPro" id="IPR027417">
    <property type="entry name" value="P-loop_NTPase"/>
</dbReference>
<evidence type="ECO:0000256" key="10">
    <source>
        <dbReference type="ARBA" id="ARBA00058016"/>
    </source>
</evidence>
<dbReference type="CDD" id="cd18787">
    <property type="entry name" value="SF2_C_DEAD"/>
    <property type="match status" value="1"/>
</dbReference>
<dbReference type="RefSeq" id="XP_066913617.1">
    <property type="nucleotide sequence ID" value="XM_067057516.1"/>
</dbReference>
<evidence type="ECO:0000313" key="18">
    <source>
        <dbReference type="Proteomes" id="UP000594262"/>
    </source>
</evidence>
<dbReference type="SUPFAM" id="SSF49899">
    <property type="entry name" value="Concanavalin A-like lectins/glucanases"/>
    <property type="match status" value="1"/>
</dbReference>
<comment type="catalytic activity">
    <reaction evidence="9 12">
        <text>ATP + H2O = ADP + phosphate + H(+)</text>
        <dbReference type="Rhea" id="RHEA:13065"/>
        <dbReference type="ChEBI" id="CHEBI:15377"/>
        <dbReference type="ChEBI" id="CHEBI:15378"/>
        <dbReference type="ChEBI" id="CHEBI:30616"/>
        <dbReference type="ChEBI" id="CHEBI:43474"/>
        <dbReference type="ChEBI" id="CHEBI:456216"/>
        <dbReference type="EC" id="3.6.4.13"/>
    </reaction>
</comment>
<evidence type="ECO:0000313" key="17">
    <source>
        <dbReference type="EnsemblMetazoa" id="CLYHEMP006664.1"/>
    </source>
</evidence>
<reference evidence="17" key="1">
    <citation type="submission" date="2021-01" db="UniProtKB">
        <authorList>
            <consortium name="EnsemblMetazoa"/>
        </authorList>
    </citation>
    <scope>IDENTIFICATION</scope>
</reference>
<dbReference type="CDD" id="cd12873">
    <property type="entry name" value="SPRY_DDX1"/>
    <property type="match status" value="1"/>
</dbReference>
<dbReference type="FunFam" id="3.40.50.300:FF:000708">
    <property type="entry name" value="ATP-dependent RNA helicase DDX1"/>
    <property type="match status" value="1"/>
</dbReference>
<proteinExistence type="inferred from homology"/>
<dbReference type="PROSITE" id="PS51195">
    <property type="entry name" value="Q_MOTIF"/>
    <property type="match status" value="1"/>
</dbReference>
<keyword evidence="8 12" id="KW-0694">RNA-binding</keyword>
<dbReference type="InterPro" id="IPR014001">
    <property type="entry name" value="Helicase_ATP-bd"/>
</dbReference>
<dbReference type="InterPro" id="IPR001650">
    <property type="entry name" value="Helicase_C-like"/>
</dbReference>
<evidence type="ECO:0000256" key="11">
    <source>
        <dbReference type="PROSITE-ProRule" id="PRU00552"/>
    </source>
</evidence>
<feature type="domain" description="B30.2/SPRY" evidence="13">
    <location>
        <begin position="67"/>
        <end position="242"/>
    </location>
</feature>
<comment type="function">
    <text evidence="12">RNA helicase.</text>
</comment>
<organism evidence="17 18">
    <name type="scientific">Clytia hemisphaerica</name>
    <dbReference type="NCBI Taxonomy" id="252671"/>
    <lineage>
        <taxon>Eukaryota</taxon>
        <taxon>Metazoa</taxon>
        <taxon>Cnidaria</taxon>
        <taxon>Hydrozoa</taxon>
        <taxon>Hydroidolina</taxon>
        <taxon>Leptothecata</taxon>
        <taxon>Obeliida</taxon>
        <taxon>Clytiidae</taxon>
        <taxon>Clytia</taxon>
    </lineage>
</organism>
<dbReference type="PROSITE" id="PS51192">
    <property type="entry name" value="HELICASE_ATP_BIND_1"/>
    <property type="match status" value="1"/>
</dbReference>
<accession>A0A7M5U5V7</accession>
<evidence type="ECO:0000256" key="4">
    <source>
        <dbReference type="ARBA" id="ARBA00022801"/>
    </source>
</evidence>
<dbReference type="InterPro" id="IPR014014">
    <property type="entry name" value="RNA_helicase_DEAD_Q_motif"/>
</dbReference>
<dbReference type="GO" id="GO:0003723">
    <property type="term" value="F:RNA binding"/>
    <property type="evidence" value="ECO:0007669"/>
    <property type="project" value="UniProtKB-UniRule"/>
</dbReference>
<dbReference type="SMART" id="SM00449">
    <property type="entry name" value="SPRY"/>
    <property type="match status" value="1"/>
</dbReference>
<evidence type="ECO:0000256" key="5">
    <source>
        <dbReference type="ARBA" id="ARBA00022806"/>
    </source>
</evidence>
<feature type="domain" description="Helicase ATP-binding" evidence="14">
    <location>
        <begin position="279"/>
        <end position="418"/>
    </location>
</feature>
<keyword evidence="3 12" id="KW-0547">Nucleotide-binding</keyword>
<dbReference type="GO" id="GO:0005524">
    <property type="term" value="F:ATP binding"/>
    <property type="evidence" value="ECO:0007669"/>
    <property type="project" value="UniProtKB-UniRule"/>
</dbReference>
<dbReference type="InterPro" id="IPR043136">
    <property type="entry name" value="B30.2/SPRY_sf"/>
</dbReference>
<keyword evidence="4 12" id="KW-0378">Hydrolase</keyword>
<evidence type="ECO:0000259" key="14">
    <source>
        <dbReference type="PROSITE" id="PS51192"/>
    </source>
</evidence>
<evidence type="ECO:0000256" key="12">
    <source>
        <dbReference type="RuleBase" id="RU365068"/>
    </source>
</evidence>
<comment type="function">
    <text evidence="10">Acts as an ATP-dependent RNA helicase, able to unwind both RNA-RNA and RNA-DNA duplexes. Possesses 5' single-stranded RNA overhang nuclease activity.</text>
</comment>
<dbReference type="SMART" id="SM00490">
    <property type="entry name" value="HELICc"/>
    <property type="match status" value="1"/>
</dbReference>
<dbReference type="Gene3D" id="3.40.50.300">
    <property type="entry name" value="P-loop containing nucleotide triphosphate hydrolases"/>
    <property type="match status" value="3"/>
</dbReference>
<evidence type="ECO:0000256" key="9">
    <source>
        <dbReference type="ARBA" id="ARBA00047984"/>
    </source>
</evidence>
<keyword evidence="2" id="KW-0540">Nuclease</keyword>
<dbReference type="SUPFAM" id="SSF52540">
    <property type="entry name" value="P-loop containing nucleoside triphosphate hydrolases"/>
    <property type="match status" value="2"/>
</dbReference>
<dbReference type="PROSITE" id="PS51194">
    <property type="entry name" value="HELICASE_CTER"/>
    <property type="match status" value="1"/>
</dbReference>
<dbReference type="Pfam" id="PF00270">
    <property type="entry name" value="DEAD"/>
    <property type="match status" value="2"/>
</dbReference>
<dbReference type="GO" id="GO:0004527">
    <property type="term" value="F:exonuclease activity"/>
    <property type="evidence" value="ECO:0007669"/>
    <property type="project" value="UniProtKB-KW"/>
</dbReference>
<evidence type="ECO:0000256" key="8">
    <source>
        <dbReference type="ARBA" id="ARBA00022884"/>
    </source>
</evidence>
<keyword evidence="7 12" id="KW-0067">ATP-binding</keyword>
<feature type="domain" description="DEAD-box RNA helicase Q" evidence="16">
    <location>
        <begin position="3"/>
        <end position="31"/>
    </location>
</feature>
<dbReference type="EC" id="3.6.4.13" evidence="12"/>
<keyword evidence="18" id="KW-1185">Reference proteome</keyword>
<evidence type="ECO:0000259" key="15">
    <source>
        <dbReference type="PROSITE" id="PS51194"/>
    </source>
</evidence>
<comment type="similarity">
    <text evidence="1">Belongs to the DEAD box helicase family. DDX1 subfamily.</text>
</comment>
<keyword evidence="5 12" id="KW-0347">Helicase</keyword>
<evidence type="ECO:0000259" key="16">
    <source>
        <dbReference type="PROSITE" id="PS51195"/>
    </source>
</evidence>
<dbReference type="InterPro" id="IPR003877">
    <property type="entry name" value="SPRY_dom"/>
</dbReference>
<dbReference type="AlphaFoldDB" id="A0A7M5U5V7"/>
<keyword evidence="6" id="KW-0269">Exonuclease</keyword>
<feature type="domain" description="Helicase C-terminal" evidence="15">
    <location>
        <begin position="482"/>
        <end position="668"/>
    </location>
</feature>
<sequence>MAGHFSEFGMMPEMVKGTEDMGWMLPTDIQAEAIPMILGGGDVLMAAETGSGKTGAFCLPVIQIVYENLVTVKEGKSTNQKMNNNKWEMNKFDREPGLAIGEDGLLCQARQQRWQGARSTLGVVEGKYYYEVQITDEGLCRVGFSTDTAVFDVGTDNESFGFGGTGKKSYRRQFDTYGEPFGINDILGCYLNLEAGSISFSKNGNVFEKAFDIPKNLDNRAFFASVTLKNAELHFNFGNKPFKHPPAGHFQALCKATKTIQSRRLSAPKKFTNICSPAALIMEPSRELATQTHDQITLFKKNLPAPKLKNSCLVGGQNTRDQINELQQGVDILTGTPGKIADFVDSGKLKLDQVRFLVFDEVDGLLNQNNGALIERLFNTCPKMSADGRRLQLIICSATLHNFDVKKLAEKIMHFPTWIDLKGQDSVPDTVHHTVCVVDPKVDTAWHFLKPKIRTDGVHEQDDKHPSSTFPETYSEAVKVLKGEYVIKAIEKQNMDQGIIFCRTKLDCDNMERYLKQRNAQQFSCVCLHGDRNPKERGSNLQQFKDKQVKFLICTDVAARGLDIKGVPFVINVTLPDEKANYVHRIGRVGRADRMGLALSLVSKCREKVWYHKCESRGRNCRNTRLLEKGGCTIWYDEMKYLQDIEEHLGETITMVASDMNIPVNEFDGKVTYGKRRKREDDTKKYHQEELAPAVSELAVLEKQVQISYLNFMNDWNTAV</sequence>
<protein>
    <recommendedName>
        <fullName evidence="12">ATP-dependent RNA helicase</fullName>
        <ecNumber evidence="12">3.6.4.13</ecNumber>
    </recommendedName>
</protein>
<dbReference type="Proteomes" id="UP000594262">
    <property type="component" value="Unplaced"/>
</dbReference>
<dbReference type="GeneID" id="136800905"/>
<name>A0A7M5U5V7_9CNID</name>
<dbReference type="EnsemblMetazoa" id="CLYHEMT006664.1">
    <property type="protein sequence ID" value="CLYHEMP006664.1"/>
    <property type="gene ID" value="CLYHEMG006664"/>
</dbReference>
<evidence type="ECO:0000256" key="2">
    <source>
        <dbReference type="ARBA" id="ARBA00022722"/>
    </source>
</evidence>
<dbReference type="Pfam" id="PF00622">
    <property type="entry name" value="SPRY"/>
    <property type="match status" value="1"/>
</dbReference>
<evidence type="ECO:0000256" key="7">
    <source>
        <dbReference type="ARBA" id="ARBA00022840"/>
    </source>
</evidence>
<dbReference type="InterPro" id="IPR011545">
    <property type="entry name" value="DEAD/DEAH_box_helicase_dom"/>
</dbReference>
<dbReference type="RefSeq" id="XP_066913618.1">
    <property type="nucleotide sequence ID" value="XM_067057517.1"/>
</dbReference>
<comment type="domain">
    <text evidence="12">The helicase domain is involved in the stimulation of RELA transcriptional activity.</text>
</comment>
<evidence type="ECO:0000256" key="6">
    <source>
        <dbReference type="ARBA" id="ARBA00022839"/>
    </source>
</evidence>
<dbReference type="SMART" id="SM00487">
    <property type="entry name" value="DEXDc"/>
    <property type="match status" value="1"/>
</dbReference>
<dbReference type="GO" id="GO:0003724">
    <property type="term" value="F:RNA helicase activity"/>
    <property type="evidence" value="ECO:0007669"/>
    <property type="project" value="UniProtKB-EC"/>
</dbReference>
<feature type="short sequence motif" description="Q motif" evidence="11">
    <location>
        <begin position="3"/>
        <end position="31"/>
    </location>
</feature>
<dbReference type="OrthoDB" id="1735at2759"/>
<evidence type="ECO:0000256" key="1">
    <source>
        <dbReference type="ARBA" id="ARBA00008765"/>
    </source>
</evidence>
<dbReference type="PANTHER" id="PTHR24031">
    <property type="entry name" value="RNA HELICASE"/>
    <property type="match status" value="1"/>
</dbReference>
<evidence type="ECO:0000256" key="3">
    <source>
        <dbReference type="ARBA" id="ARBA00022741"/>
    </source>
</evidence>